<feature type="region of interest" description="Disordered" evidence="8">
    <location>
        <begin position="1"/>
        <end position="24"/>
    </location>
</feature>
<dbReference type="Pfam" id="PF00931">
    <property type="entry name" value="NB-ARC"/>
    <property type="match status" value="1"/>
</dbReference>
<evidence type="ECO:0000259" key="10">
    <source>
        <dbReference type="Pfam" id="PF05057"/>
    </source>
</evidence>
<dbReference type="GO" id="GO:0043531">
    <property type="term" value="F:ADP binding"/>
    <property type="evidence" value="ECO:0007669"/>
    <property type="project" value="InterPro"/>
</dbReference>
<dbReference type="InterPro" id="IPR029058">
    <property type="entry name" value="AB_hydrolase_fold"/>
</dbReference>
<evidence type="ECO:0000256" key="2">
    <source>
        <dbReference type="ARBA" id="ARBA00004240"/>
    </source>
</evidence>
<evidence type="ECO:0000259" key="9">
    <source>
        <dbReference type="Pfam" id="PF00931"/>
    </source>
</evidence>
<evidence type="ECO:0000256" key="7">
    <source>
        <dbReference type="ARBA" id="ARBA00023136"/>
    </source>
</evidence>
<dbReference type="InterPro" id="IPR007751">
    <property type="entry name" value="DUF676_lipase-like"/>
</dbReference>
<comment type="caution">
    <text evidence="12">The sequence shown here is derived from an EMBL/GenBank/DDBJ whole genome shotgun (WGS) entry which is preliminary data.</text>
</comment>
<dbReference type="PANTHER" id="PTHR48182:SF2">
    <property type="entry name" value="PROTEIN SERAC1"/>
    <property type="match status" value="1"/>
</dbReference>
<gene>
    <name evidence="12" type="ORF">BP6252_01251</name>
</gene>
<dbReference type="GO" id="GO:0005739">
    <property type="term" value="C:mitochondrion"/>
    <property type="evidence" value="ECO:0007669"/>
    <property type="project" value="UniProtKB-SubCell"/>
</dbReference>
<dbReference type="SUPFAM" id="SSF52540">
    <property type="entry name" value="P-loop containing nucleoside triphosphate hydrolases"/>
    <property type="match status" value="1"/>
</dbReference>
<dbReference type="OrthoDB" id="427518at2759"/>
<evidence type="ECO:0008006" key="14">
    <source>
        <dbReference type="Google" id="ProtNLM"/>
    </source>
</evidence>
<accession>A0A3D8SSC1</accession>
<dbReference type="SUPFAM" id="SSF53474">
    <property type="entry name" value="alpha/beta-Hydrolases"/>
    <property type="match status" value="1"/>
</dbReference>
<evidence type="ECO:0000256" key="1">
    <source>
        <dbReference type="ARBA" id="ARBA00004173"/>
    </source>
</evidence>
<evidence type="ECO:0000256" key="6">
    <source>
        <dbReference type="ARBA" id="ARBA00023128"/>
    </source>
</evidence>
<evidence type="ECO:0000256" key="8">
    <source>
        <dbReference type="SAM" id="MobiDB-lite"/>
    </source>
</evidence>
<evidence type="ECO:0000256" key="4">
    <source>
        <dbReference type="ARBA" id="ARBA00007920"/>
    </source>
</evidence>
<protein>
    <recommendedName>
        <fullName evidence="14">DUF676 domain-containing protein</fullName>
    </recommendedName>
</protein>
<dbReference type="Pfam" id="PF25000">
    <property type="entry name" value="DUF7779"/>
    <property type="match status" value="1"/>
</dbReference>
<feature type="domain" description="NB-ARC" evidence="9">
    <location>
        <begin position="376"/>
        <end position="540"/>
    </location>
</feature>
<sequence>MPFSTKRLFSRSNSRRQRPKTDEAVEGERQCGMFCLVNKPPTDPQVVDIVALHGLNGHYQRTWTWTAKTSDGTKVNWLEDLLPAQIPNARVLSFGYDSAVQFSKSVSGISEFAEQLLNELIAQRETVEEKQRPLIFVCHSLGGLVFKQALIKAHERGRYSDLLAHIHGVAFFGTPHRGSAVASWGNIFANIAKTASLGTSTNAMLTRDLKERSEVLSQISASFVERGGKLDIFSFYETDKFPGLGCRIVDKDSAVLGWANETAIPITGDHKSICRFSSVTETERGRWQVVQSNLRSMAKTAVDKSIITEAAIGNTETSILATGGEDVPNQMPSMSFPDIRRFPVVMPLPDHKGGFSTAGPPVCTFVNRPALYSLMREQLHDTLSDRQVYSKILVVFGLGGAGKSQLTLKYIETHRDDYTGVFLIEAGQKESIEQGYRQLYLRLFENNKSTDVTADIAIAGVKSWFDGRDGRWLFVLDSADTIDHYDEDSYIDLGFYIPTANSVDVIITTRSSKAKAITKLQPVEVAELETEEAVELLRNSDLMHAPAQVLVDIVKELGHLALAISLAGAYISATPRLKKDIHGYLPEYHERRKELLSRKPTKLIDQYGESVLTTWESSFAAVRKLSPAASQLLGLLAYLDPDDIPESFFQLEEENDWQSEIFPSGALDKYRFEDVFRTLRTYSLVHYRDDQEAYYLHRLVHAWAYDRLEEKERDAFGITSLNLLTIISSGSTFTPEFRIRIVPHIMMNFRMLIRVYEASNNRRGKIIDFFDKLGGFLQGEAPRTGASRYAT</sequence>
<organism evidence="12 13">
    <name type="scientific">Coleophoma cylindrospora</name>
    <dbReference type="NCBI Taxonomy" id="1849047"/>
    <lineage>
        <taxon>Eukaryota</taxon>
        <taxon>Fungi</taxon>
        <taxon>Dikarya</taxon>
        <taxon>Ascomycota</taxon>
        <taxon>Pezizomycotina</taxon>
        <taxon>Leotiomycetes</taxon>
        <taxon>Helotiales</taxon>
        <taxon>Dermateaceae</taxon>
        <taxon>Coleophoma</taxon>
    </lineage>
</organism>
<dbReference type="AlphaFoldDB" id="A0A3D8SSC1"/>
<name>A0A3D8SSC1_9HELO</name>
<dbReference type="InterPro" id="IPR056681">
    <property type="entry name" value="DUF7779"/>
</dbReference>
<keyword evidence="5" id="KW-0256">Endoplasmic reticulum</keyword>
<feature type="domain" description="DUF676" evidence="10">
    <location>
        <begin position="85"/>
        <end position="189"/>
    </location>
</feature>
<evidence type="ECO:0000313" key="12">
    <source>
        <dbReference type="EMBL" id="RDW89219.1"/>
    </source>
</evidence>
<evidence type="ECO:0000256" key="5">
    <source>
        <dbReference type="ARBA" id="ARBA00022824"/>
    </source>
</evidence>
<dbReference type="InterPro" id="IPR027417">
    <property type="entry name" value="P-loop_NTPase"/>
</dbReference>
<feature type="domain" description="DUF7779" evidence="11">
    <location>
        <begin position="621"/>
        <end position="712"/>
    </location>
</feature>
<evidence type="ECO:0000259" key="11">
    <source>
        <dbReference type="Pfam" id="PF25000"/>
    </source>
</evidence>
<dbReference type="Proteomes" id="UP000256645">
    <property type="component" value="Unassembled WGS sequence"/>
</dbReference>
<reference evidence="12 13" key="1">
    <citation type="journal article" date="2018" name="IMA Fungus">
        <title>IMA Genome-F 9: Draft genome sequence of Annulohypoxylon stygium, Aspergillus mulundensis, Berkeleyomyces basicola (syn. Thielaviopsis basicola), Ceratocystis smalleyi, two Cercospora beticola strains, Coleophoma cylindrospora, Fusarium fracticaudum, Phialophora cf. hyalina, and Morchella septimelata.</title>
        <authorList>
            <person name="Wingfield B.D."/>
            <person name="Bills G.F."/>
            <person name="Dong Y."/>
            <person name="Huang W."/>
            <person name="Nel W.J."/>
            <person name="Swalarsk-Parry B.S."/>
            <person name="Vaghefi N."/>
            <person name="Wilken P.M."/>
            <person name="An Z."/>
            <person name="de Beer Z.W."/>
            <person name="De Vos L."/>
            <person name="Chen L."/>
            <person name="Duong T.A."/>
            <person name="Gao Y."/>
            <person name="Hammerbacher A."/>
            <person name="Kikkert J.R."/>
            <person name="Li Y."/>
            <person name="Li H."/>
            <person name="Li K."/>
            <person name="Li Q."/>
            <person name="Liu X."/>
            <person name="Ma X."/>
            <person name="Naidoo K."/>
            <person name="Pethybridge S.J."/>
            <person name="Sun J."/>
            <person name="Steenkamp E.T."/>
            <person name="van der Nest M.A."/>
            <person name="van Wyk S."/>
            <person name="Wingfield M.J."/>
            <person name="Xiong C."/>
            <person name="Yue Q."/>
            <person name="Zhang X."/>
        </authorList>
    </citation>
    <scope>NUCLEOTIDE SEQUENCE [LARGE SCALE GENOMIC DNA]</scope>
    <source>
        <strain evidence="12 13">BP6252</strain>
    </source>
</reference>
<dbReference type="PANTHER" id="PTHR48182">
    <property type="entry name" value="PROTEIN SERAC1"/>
    <property type="match status" value="1"/>
</dbReference>
<proteinExistence type="inferred from homology"/>
<keyword evidence="13" id="KW-1185">Reference proteome</keyword>
<evidence type="ECO:0000256" key="3">
    <source>
        <dbReference type="ARBA" id="ARBA00004370"/>
    </source>
</evidence>
<keyword evidence="7" id="KW-0472">Membrane</keyword>
<evidence type="ECO:0000313" key="13">
    <source>
        <dbReference type="Proteomes" id="UP000256645"/>
    </source>
</evidence>
<dbReference type="Gene3D" id="3.40.50.1820">
    <property type="entry name" value="alpha/beta hydrolase"/>
    <property type="match status" value="1"/>
</dbReference>
<dbReference type="Pfam" id="PF05057">
    <property type="entry name" value="DUF676"/>
    <property type="match status" value="1"/>
</dbReference>
<comment type="similarity">
    <text evidence="4">Belongs to the putative lipase ROG1 family.</text>
</comment>
<dbReference type="GO" id="GO:0005783">
    <property type="term" value="C:endoplasmic reticulum"/>
    <property type="evidence" value="ECO:0007669"/>
    <property type="project" value="UniProtKB-SubCell"/>
</dbReference>
<dbReference type="Gene3D" id="3.40.50.300">
    <property type="entry name" value="P-loop containing nucleotide triphosphate hydrolases"/>
    <property type="match status" value="1"/>
</dbReference>
<keyword evidence="6" id="KW-0496">Mitochondrion</keyword>
<dbReference type="GO" id="GO:0016020">
    <property type="term" value="C:membrane"/>
    <property type="evidence" value="ECO:0007669"/>
    <property type="project" value="UniProtKB-SubCell"/>
</dbReference>
<dbReference type="InterPro" id="IPR052374">
    <property type="entry name" value="SERAC1"/>
</dbReference>
<comment type="subcellular location">
    <subcellularLocation>
        <location evidence="2">Endoplasmic reticulum</location>
    </subcellularLocation>
    <subcellularLocation>
        <location evidence="3">Membrane</location>
    </subcellularLocation>
    <subcellularLocation>
        <location evidence="1">Mitochondrion</location>
    </subcellularLocation>
</comment>
<dbReference type="InterPro" id="IPR002182">
    <property type="entry name" value="NB-ARC"/>
</dbReference>
<dbReference type="EMBL" id="PDLM01000001">
    <property type="protein sequence ID" value="RDW89219.1"/>
    <property type="molecule type" value="Genomic_DNA"/>
</dbReference>